<keyword evidence="15" id="KW-1185">Reference proteome</keyword>
<evidence type="ECO:0000256" key="7">
    <source>
        <dbReference type="ARBA" id="ARBA00016549"/>
    </source>
</evidence>
<evidence type="ECO:0000313" key="14">
    <source>
        <dbReference type="EMBL" id="ALS24911.1"/>
    </source>
</evidence>
<dbReference type="PANTHER" id="PTHR33254:SF4">
    <property type="entry name" value="4-HYDROXY-4-METHYL-2-OXOGLUTARATE ALDOLASE 3-RELATED"/>
    <property type="match status" value="1"/>
</dbReference>
<comment type="catalytic activity">
    <reaction evidence="1">
        <text>4-hydroxy-4-methyl-2-oxoglutarate = 2 pyruvate</text>
        <dbReference type="Rhea" id="RHEA:22748"/>
        <dbReference type="ChEBI" id="CHEBI:15361"/>
        <dbReference type="ChEBI" id="CHEBI:58276"/>
        <dbReference type="EC" id="4.1.3.17"/>
    </reaction>
</comment>
<dbReference type="InterPro" id="IPR036704">
    <property type="entry name" value="RraA/RraA-like_sf"/>
</dbReference>
<comment type="cofactor">
    <cofactor evidence="2">
        <name>a divalent metal cation</name>
        <dbReference type="ChEBI" id="CHEBI:60240"/>
    </cofactor>
</comment>
<dbReference type="EMBL" id="CP013652">
    <property type="protein sequence ID" value="ALS24911.1"/>
    <property type="molecule type" value="Genomic_DNA"/>
</dbReference>
<name>A0A0U2N1R1_9BACL</name>
<dbReference type="OrthoDB" id="9784786at2"/>
<evidence type="ECO:0000256" key="11">
    <source>
        <dbReference type="ARBA" id="ARBA00032305"/>
    </source>
</evidence>
<evidence type="ECO:0000256" key="5">
    <source>
        <dbReference type="ARBA" id="ARBA00012213"/>
    </source>
</evidence>
<dbReference type="Gene3D" id="3.50.30.40">
    <property type="entry name" value="Ribonuclease E inhibitor RraA/RraA-like"/>
    <property type="match status" value="1"/>
</dbReference>
<keyword evidence="14" id="KW-0489">Methyltransferase</keyword>
<dbReference type="EC" id="4.1.1.112" evidence="6"/>
<dbReference type="GO" id="GO:0046872">
    <property type="term" value="F:metal ion binding"/>
    <property type="evidence" value="ECO:0007669"/>
    <property type="project" value="UniProtKB-KW"/>
</dbReference>
<protein>
    <recommendedName>
        <fullName evidence="7">Putative 4-hydroxy-4-methyl-2-oxoglutarate aldolase</fullName>
        <ecNumber evidence="6">4.1.1.112</ecNumber>
        <ecNumber evidence="5">4.1.3.17</ecNumber>
    </recommendedName>
    <alternativeName>
        <fullName evidence="11">Oxaloacetate decarboxylase</fullName>
    </alternativeName>
    <alternativeName>
        <fullName evidence="9">Regulator of ribonuclease activity homolog</fullName>
    </alternativeName>
    <alternativeName>
        <fullName evidence="10">RraA-like protein</fullName>
    </alternativeName>
</protein>
<comment type="catalytic activity">
    <reaction evidence="12">
        <text>oxaloacetate + H(+) = pyruvate + CO2</text>
        <dbReference type="Rhea" id="RHEA:15641"/>
        <dbReference type="ChEBI" id="CHEBI:15361"/>
        <dbReference type="ChEBI" id="CHEBI:15378"/>
        <dbReference type="ChEBI" id="CHEBI:16452"/>
        <dbReference type="ChEBI" id="CHEBI:16526"/>
        <dbReference type="EC" id="4.1.1.112"/>
    </reaction>
</comment>
<evidence type="ECO:0000256" key="10">
    <source>
        <dbReference type="ARBA" id="ARBA00030169"/>
    </source>
</evidence>
<dbReference type="InterPro" id="IPR005493">
    <property type="entry name" value="RraA/RraA-like"/>
</dbReference>
<keyword evidence="13" id="KW-0479">Metal-binding</keyword>
<dbReference type="EC" id="4.1.3.17" evidence="5"/>
<dbReference type="GO" id="GO:0047443">
    <property type="term" value="F:4-hydroxy-4-methyl-2-oxoglutarate aldolase activity"/>
    <property type="evidence" value="ECO:0007669"/>
    <property type="project" value="UniProtKB-EC"/>
</dbReference>
<dbReference type="CDD" id="cd16841">
    <property type="entry name" value="RraA_family"/>
    <property type="match status" value="1"/>
</dbReference>
<organism evidence="14 15">
    <name type="scientific">Paenibacillus naphthalenovorans</name>
    <dbReference type="NCBI Taxonomy" id="162209"/>
    <lineage>
        <taxon>Bacteria</taxon>
        <taxon>Bacillati</taxon>
        <taxon>Bacillota</taxon>
        <taxon>Bacilli</taxon>
        <taxon>Bacillales</taxon>
        <taxon>Paenibacillaceae</taxon>
        <taxon>Paenibacillus</taxon>
    </lineage>
</organism>
<proteinExistence type="inferred from homology"/>
<dbReference type="GO" id="GO:0032259">
    <property type="term" value="P:methylation"/>
    <property type="evidence" value="ECO:0007669"/>
    <property type="project" value="UniProtKB-KW"/>
</dbReference>
<evidence type="ECO:0000256" key="8">
    <source>
        <dbReference type="ARBA" id="ARBA00025046"/>
    </source>
</evidence>
<evidence type="ECO:0000256" key="4">
    <source>
        <dbReference type="ARBA" id="ARBA00011233"/>
    </source>
</evidence>
<comment type="cofactor">
    <cofactor evidence="13">
        <name>Mg(2+)</name>
        <dbReference type="ChEBI" id="CHEBI:18420"/>
    </cofactor>
</comment>
<evidence type="ECO:0000256" key="6">
    <source>
        <dbReference type="ARBA" id="ARBA00012947"/>
    </source>
</evidence>
<comment type="function">
    <text evidence="8">Catalyzes the aldol cleavage of 4-hydroxy-4-methyl-2-oxoglutarate (HMG) into 2 molecules of pyruvate. Also contains a secondary oxaloacetate (OAA) decarboxylase activity due to the common pyruvate enolate transition state formed following C-C bond cleavage in the retro-aldol and decarboxylation reactions.</text>
</comment>
<dbReference type="Proteomes" id="UP000061660">
    <property type="component" value="Chromosome"/>
</dbReference>
<gene>
    <name evidence="14" type="ORF">IJ22_46450</name>
</gene>
<dbReference type="PANTHER" id="PTHR33254">
    <property type="entry name" value="4-HYDROXY-4-METHYL-2-OXOGLUTARATE ALDOLASE 3-RELATED"/>
    <property type="match status" value="1"/>
</dbReference>
<keyword evidence="14" id="KW-0808">Transferase</keyword>
<reference evidence="14 15" key="2">
    <citation type="journal article" date="2016" name="Genome Announc.">
        <title>Complete Genome Sequences of Two Interactive Moderate Thermophiles, Paenibacillus napthalenovorans 32O-Y and Paenibacillus sp. 32O-W.</title>
        <authorList>
            <person name="Butler R.R.III."/>
            <person name="Wang J."/>
            <person name="Stark B.C."/>
            <person name="Pombert J.F."/>
        </authorList>
    </citation>
    <scope>NUCLEOTIDE SEQUENCE [LARGE SCALE GENOMIC DNA]</scope>
    <source>
        <strain evidence="14 15">32O-Y</strain>
    </source>
</reference>
<comment type="similarity">
    <text evidence="3">Belongs to the class II aldolase/RraA-like family.</text>
</comment>
<dbReference type="SUPFAM" id="SSF89562">
    <property type="entry name" value="RraA-like"/>
    <property type="match status" value="1"/>
</dbReference>
<evidence type="ECO:0000256" key="13">
    <source>
        <dbReference type="PIRSR" id="PIRSR605493-1"/>
    </source>
</evidence>
<reference evidence="15" key="1">
    <citation type="submission" date="2015-12" db="EMBL/GenBank/DDBJ databases">
        <title>Complete genome sequences of two moderately thermophilic Paenibacillus species.</title>
        <authorList>
            <person name="Butler R.III."/>
            <person name="Wang J."/>
            <person name="Stark B.C."/>
            <person name="Pombert J.-F."/>
        </authorList>
    </citation>
    <scope>NUCLEOTIDE SEQUENCE [LARGE SCALE GENOMIC DNA]</scope>
    <source>
        <strain evidence="15">32O-Y</strain>
    </source>
</reference>
<feature type="binding site" evidence="13">
    <location>
        <position position="119"/>
    </location>
    <ligand>
        <name>substrate</name>
    </ligand>
</feature>
<sequence length="219" mass="24098">MPESQQYYDTLQEKLYSAVISDILDAHGYRNQTMHPDIRPLTPDMVIVGRAKTVQVADVHRIPEKPYEKQIQVLDAIQPGEIFVGAVNGSKRSAFFGELMSTATQVAGGRGAIIDGMVRDAKKILELGFPVFSIGFRPTDSLGRNEVIEYDVTIECGGVTVQPGDLIFGDMDGVVVIPKAIEKLVIEQALDKVSGENLVRDKIREGMKVSEVFQTYGIL</sequence>
<dbReference type="STRING" id="162209.IJ22_46450"/>
<evidence type="ECO:0000256" key="12">
    <source>
        <dbReference type="ARBA" id="ARBA00047973"/>
    </source>
</evidence>
<comment type="subunit">
    <text evidence="4">Homotrimer.</text>
</comment>
<dbReference type="GO" id="GO:0008948">
    <property type="term" value="F:oxaloacetate decarboxylase activity"/>
    <property type="evidence" value="ECO:0007669"/>
    <property type="project" value="UniProtKB-EC"/>
</dbReference>
<dbReference type="PATRIC" id="fig|162209.4.peg.4885"/>
<evidence type="ECO:0000256" key="2">
    <source>
        <dbReference type="ARBA" id="ARBA00001968"/>
    </source>
</evidence>
<dbReference type="GO" id="GO:0008168">
    <property type="term" value="F:methyltransferase activity"/>
    <property type="evidence" value="ECO:0007669"/>
    <property type="project" value="UniProtKB-KW"/>
</dbReference>
<evidence type="ECO:0000256" key="1">
    <source>
        <dbReference type="ARBA" id="ARBA00001342"/>
    </source>
</evidence>
<keyword evidence="13" id="KW-0460">Magnesium</keyword>
<feature type="binding site" evidence="13">
    <location>
        <begin position="97"/>
        <end position="100"/>
    </location>
    <ligand>
        <name>substrate</name>
    </ligand>
</feature>
<dbReference type="Pfam" id="PF03737">
    <property type="entry name" value="RraA-like"/>
    <property type="match status" value="1"/>
</dbReference>
<dbReference type="RefSeq" id="WP_062410399.1">
    <property type="nucleotide sequence ID" value="NZ_CP013652.1"/>
</dbReference>
<dbReference type="KEGG" id="pnp:IJ22_46450"/>
<feature type="binding site" evidence="13">
    <location>
        <position position="120"/>
    </location>
    <ligand>
        <name>Mg(2+)</name>
        <dbReference type="ChEBI" id="CHEBI:18420"/>
    </ligand>
</feature>
<evidence type="ECO:0000256" key="9">
    <source>
        <dbReference type="ARBA" id="ARBA00029596"/>
    </source>
</evidence>
<dbReference type="AlphaFoldDB" id="A0A0U2N1R1"/>
<evidence type="ECO:0000313" key="15">
    <source>
        <dbReference type="Proteomes" id="UP000061660"/>
    </source>
</evidence>
<accession>A0A0U2N1R1</accession>
<evidence type="ECO:0000256" key="3">
    <source>
        <dbReference type="ARBA" id="ARBA00008621"/>
    </source>
</evidence>